<protein>
    <submittedName>
        <fullName evidence="1">Uncharacterized protein</fullName>
    </submittedName>
</protein>
<sequence length="81" mass="9514">MTDNSEILEFLMKCLLNNKIENKQESKQFSKNDVINTGTVTTLLKKNIHHAIQRHFTNENLNNNYTNYKVDTETNSNSYNF</sequence>
<reference evidence="1" key="1">
    <citation type="journal article" date="2020" name="Nature">
        <title>Giant virus diversity and host interactions through global metagenomics.</title>
        <authorList>
            <person name="Schulz F."/>
            <person name="Roux S."/>
            <person name="Paez-Espino D."/>
            <person name="Jungbluth S."/>
            <person name="Walsh D.A."/>
            <person name="Denef V.J."/>
            <person name="McMahon K.D."/>
            <person name="Konstantinidis K.T."/>
            <person name="Eloe-Fadrosh E.A."/>
            <person name="Kyrpides N.C."/>
            <person name="Woyke T."/>
        </authorList>
    </citation>
    <scope>NUCLEOTIDE SEQUENCE</scope>
    <source>
        <strain evidence="1">GVMAG-M-3300026093-6</strain>
    </source>
</reference>
<organism evidence="1">
    <name type="scientific">viral metagenome</name>
    <dbReference type="NCBI Taxonomy" id="1070528"/>
    <lineage>
        <taxon>unclassified sequences</taxon>
        <taxon>metagenomes</taxon>
        <taxon>organismal metagenomes</taxon>
    </lineage>
</organism>
<accession>A0A6C0JBZ0</accession>
<proteinExistence type="predicted"/>
<evidence type="ECO:0000313" key="1">
    <source>
        <dbReference type="EMBL" id="QHU03335.1"/>
    </source>
</evidence>
<dbReference type="EMBL" id="MN740374">
    <property type="protein sequence ID" value="QHU03335.1"/>
    <property type="molecule type" value="Genomic_DNA"/>
</dbReference>
<name>A0A6C0JBZ0_9ZZZZ</name>
<dbReference type="AlphaFoldDB" id="A0A6C0JBZ0"/>